<dbReference type="InterPro" id="IPR006094">
    <property type="entry name" value="Oxid_FAD_bind_N"/>
</dbReference>
<evidence type="ECO:0000259" key="3">
    <source>
        <dbReference type="PROSITE" id="PS51387"/>
    </source>
</evidence>
<dbReference type="AlphaFoldDB" id="A0A6J6G9X6"/>
<dbReference type="PANTHER" id="PTHR11748:SF103">
    <property type="entry name" value="GLYCOLATE OXIDASE SUBUNIT GLCE"/>
    <property type="match status" value="1"/>
</dbReference>
<dbReference type="Pfam" id="PF01565">
    <property type="entry name" value="FAD_binding_4"/>
    <property type="match status" value="1"/>
</dbReference>
<dbReference type="InterPro" id="IPR016166">
    <property type="entry name" value="FAD-bd_PCMH"/>
</dbReference>
<dbReference type="PANTHER" id="PTHR11748">
    <property type="entry name" value="D-LACTATE DEHYDROGENASE"/>
    <property type="match status" value="1"/>
</dbReference>
<feature type="domain" description="FAD-binding PCMH-type" evidence="3">
    <location>
        <begin position="1"/>
        <end position="128"/>
    </location>
</feature>
<dbReference type="PROSITE" id="PS51387">
    <property type="entry name" value="FAD_PCMH"/>
    <property type="match status" value="1"/>
</dbReference>
<dbReference type="Gene3D" id="3.30.465.10">
    <property type="match status" value="1"/>
</dbReference>
<dbReference type="EMBL" id="CAEZSR010000272">
    <property type="protein sequence ID" value="CAB4595984.1"/>
    <property type="molecule type" value="Genomic_DNA"/>
</dbReference>
<sequence length="268" mass="27619">MPGVRCVHAPAGIDWLQADEMTVCCGAGTPVDELQSALAAVGQRVALPPGGSVGGALAVGRAGVRRLGDGPVRDAVLQARYVSSAGDVVKAGGPTVKNVSGFDLCRLLVGSHGTLGFVGEVILRTRPIAPVSRWFTIETGDPMAVFIALHRPVSVLWDGRTVHVLLEGHRLDVDEQAARLGLAPAEDAPVVPPARRLVAPSQTLAEVAALTPGDVVAELGLGILHVQADSSESHVGPVPEPGVASIEARVKAQFDPTGRLNPGRTARG</sequence>
<protein>
    <submittedName>
        <fullName evidence="4">Unannotated protein</fullName>
    </submittedName>
</protein>
<evidence type="ECO:0000256" key="2">
    <source>
        <dbReference type="ARBA" id="ARBA00022827"/>
    </source>
</evidence>
<keyword evidence="2" id="KW-0274">FAD</keyword>
<keyword evidence="1" id="KW-0285">Flavoprotein</keyword>
<dbReference type="SUPFAM" id="SSF55103">
    <property type="entry name" value="FAD-linked oxidases, C-terminal domain"/>
    <property type="match status" value="1"/>
</dbReference>
<accession>A0A6J6G9X6</accession>
<reference evidence="4" key="1">
    <citation type="submission" date="2020-05" db="EMBL/GenBank/DDBJ databases">
        <authorList>
            <person name="Chiriac C."/>
            <person name="Salcher M."/>
            <person name="Ghai R."/>
            <person name="Kavagutti S V."/>
        </authorList>
    </citation>
    <scope>NUCLEOTIDE SEQUENCE</scope>
</reference>
<dbReference type="InterPro" id="IPR016169">
    <property type="entry name" value="FAD-bd_PCMH_sub2"/>
</dbReference>
<organism evidence="4">
    <name type="scientific">freshwater metagenome</name>
    <dbReference type="NCBI Taxonomy" id="449393"/>
    <lineage>
        <taxon>unclassified sequences</taxon>
        <taxon>metagenomes</taxon>
        <taxon>ecological metagenomes</taxon>
    </lineage>
</organism>
<dbReference type="SUPFAM" id="SSF56176">
    <property type="entry name" value="FAD-binding/transporter-associated domain-like"/>
    <property type="match status" value="1"/>
</dbReference>
<proteinExistence type="predicted"/>
<evidence type="ECO:0000313" key="4">
    <source>
        <dbReference type="EMBL" id="CAB4595984.1"/>
    </source>
</evidence>
<dbReference type="GO" id="GO:0003824">
    <property type="term" value="F:catalytic activity"/>
    <property type="evidence" value="ECO:0007669"/>
    <property type="project" value="InterPro"/>
</dbReference>
<dbReference type="InterPro" id="IPR016164">
    <property type="entry name" value="FAD-linked_Oxase-like_C"/>
</dbReference>
<dbReference type="GO" id="GO:0071949">
    <property type="term" value="F:FAD binding"/>
    <property type="evidence" value="ECO:0007669"/>
    <property type="project" value="InterPro"/>
</dbReference>
<evidence type="ECO:0000256" key="1">
    <source>
        <dbReference type="ARBA" id="ARBA00022630"/>
    </source>
</evidence>
<gene>
    <name evidence="4" type="ORF">UFOPK1493_04008</name>
</gene>
<dbReference type="InterPro" id="IPR036318">
    <property type="entry name" value="FAD-bd_PCMH-like_sf"/>
</dbReference>
<name>A0A6J6G9X6_9ZZZZ</name>